<organism evidence="2 3">
    <name type="scientific">Zoarces viviparus</name>
    <name type="common">Viviparous eelpout</name>
    <name type="synonym">Blennius viviparus</name>
    <dbReference type="NCBI Taxonomy" id="48416"/>
    <lineage>
        <taxon>Eukaryota</taxon>
        <taxon>Metazoa</taxon>
        <taxon>Chordata</taxon>
        <taxon>Craniata</taxon>
        <taxon>Vertebrata</taxon>
        <taxon>Euteleostomi</taxon>
        <taxon>Actinopterygii</taxon>
        <taxon>Neopterygii</taxon>
        <taxon>Teleostei</taxon>
        <taxon>Neoteleostei</taxon>
        <taxon>Acanthomorphata</taxon>
        <taxon>Eupercaria</taxon>
        <taxon>Perciformes</taxon>
        <taxon>Cottioidei</taxon>
        <taxon>Zoarcales</taxon>
        <taxon>Zoarcidae</taxon>
        <taxon>Zoarcinae</taxon>
        <taxon>Zoarces</taxon>
    </lineage>
</organism>
<evidence type="ECO:0000256" key="1">
    <source>
        <dbReference type="SAM" id="MobiDB-lite"/>
    </source>
</evidence>
<dbReference type="Proteomes" id="UP001488805">
    <property type="component" value="Unassembled WGS sequence"/>
</dbReference>
<dbReference type="AlphaFoldDB" id="A0AAW1DWV4"/>
<accession>A0AAW1DWV4</accession>
<evidence type="ECO:0000313" key="3">
    <source>
        <dbReference type="Proteomes" id="UP001488805"/>
    </source>
</evidence>
<proteinExistence type="predicted"/>
<feature type="region of interest" description="Disordered" evidence="1">
    <location>
        <begin position="1"/>
        <end position="83"/>
    </location>
</feature>
<sequence>MVVVRWPERGKGNEQRRRDQYGWTRRDVNRGQSEQDNKGWTLRQRSVSRRMKNRRADVVTSFLVPRLHPDRSHNNKSCRKHKQ</sequence>
<reference evidence="2 3" key="1">
    <citation type="journal article" date="2024" name="Genome Biol. Evol.">
        <title>Chromosome-level genome assembly of the viviparous eelpout Zoarces viviparus.</title>
        <authorList>
            <person name="Fuhrmann N."/>
            <person name="Brasseur M.V."/>
            <person name="Bakowski C.E."/>
            <person name="Podsiadlowski L."/>
            <person name="Prost S."/>
            <person name="Krehenwinkel H."/>
            <person name="Mayer C."/>
        </authorList>
    </citation>
    <scope>NUCLEOTIDE SEQUENCE [LARGE SCALE GENOMIC DNA]</scope>
    <source>
        <strain evidence="2">NO-MEL_2022_Ind0_liver</strain>
    </source>
</reference>
<gene>
    <name evidence="2" type="ORF">VZT92_025469</name>
</gene>
<feature type="compositionally biased region" description="Basic residues" evidence="1">
    <location>
        <begin position="74"/>
        <end position="83"/>
    </location>
</feature>
<name>A0AAW1DWV4_ZOAVI</name>
<dbReference type="EMBL" id="JBCEZU010000586">
    <property type="protein sequence ID" value="KAK9514781.1"/>
    <property type="molecule type" value="Genomic_DNA"/>
</dbReference>
<keyword evidence="3" id="KW-1185">Reference proteome</keyword>
<evidence type="ECO:0000313" key="2">
    <source>
        <dbReference type="EMBL" id="KAK9514781.1"/>
    </source>
</evidence>
<feature type="compositionally biased region" description="Basic and acidic residues" evidence="1">
    <location>
        <begin position="1"/>
        <end position="37"/>
    </location>
</feature>
<comment type="caution">
    <text evidence="2">The sequence shown here is derived from an EMBL/GenBank/DDBJ whole genome shotgun (WGS) entry which is preliminary data.</text>
</comment>
<protein>
    <submittedName>
        <fullName evidence="2">Uncharacterized protein</fullName>
    </submittedName>
</protein>